<dbReference type="InterPro" id="IPR051908">
    <property type="entry name" value="Ribosomal_N-acetyltransferase"/>
</dbReference>
<evidence type="ECO:0000259" key="2">
    <source>
        <dbReference type="PROSITE" id="PS51186"/>
    </source>
</evidence>
<dbReference type="GO" id="GO:0008999">
    <property type="term" value="F:protein-N-terminal-alanine acetyltransferase activity"/>
    <property type="evidence" value="ECO:0007669"/>
    <property type="project" value="TreeGrafter"/>
</dbReference>
<dbReference type="RefSeq" id="XP_030995068.1">
    <property type="nucleotide sequence ID" value="XM_031140951.1"/>
</dbReference>
<dbReference type="PROSITE" id="PS51186">
    <property type="entry name" value="GNAT"/>
    <property type="match status" value="1"/>
</dbReference>
<dbReference type="AlphaFoldDB" id="A0A507B0V2"/>
<dbReference type="Proteomes" id="UP000319257">
    <property type="component" value="Unassembled WGS sequence"/>
</dbReference>
<dbReference type="PANTHER" id="PTHR43441">
    <property type="entry name" value="RIBOSOMAL-PROTEIN-SERINE ACETYLTRANSFERASE"/>
    <property type="match status" value="1"/>
</dbReference>
<dbReference type="InParanoid" id="A0A507B0V2"/>
<dbReference type="FunFam" id="3.40.630.30:FF:000047">
    <property type="entry name" value="Acetyltransferase, GNAT family"/>
    <property type="match status" value="1"/>
</dbReference>
<evidence type="ECO:0000313" key="4">
    <source>
        <dbReference type="Proteomes" id="UP000319257"/>
    </source>
</evidence>
<comment type="caution">
    <text evidence="3">The sequence shown here is derived from an EMBL/GenBank/DDBJ whole genome shotgun (WGS) entry which is preliminary data.</text>
</comment>
<dbReference type="Gene3D" id="3.40.630.30">
    <property type="match status" value="1"/>
</dbReference>
<dbReference type="PANTHER" id="PTHR43441:SF2">
    <property type="entry name" value="FAMILY ACETYLTRANSFERASE, PUTATIVE (AFU_ORTHOLOGUE AFUA_7G00850)-RELATED"/>
    <property type="match status" value="1"/>
</dbReference>
<dbReference type="Pfam" id="PF13302">
    <property type="entry name" value="Acetyltransf_3"/>
    <property type="match status" value="1"/>
</dbReference>
<dbReference type="SUPFAM" id="SSF55729">
    <property type="entry name" value="Acyl-CoA N-acyltransferases (Nat)"/>
    <property type="match status" value="1"/>
</dbReference>
<reference evidence="3 4" key="1">
    <citation type="submission" date="2019-06" db="EMBL/GenBank/DDBJ databases">
        <title>Draft genome sequence of the filamentous fungus Phialemoniopsis curvata isolated from diesel fuel.</title>
        <authorList>
            <person name="Varaljay V.A."/>
            <person name="Lyon W.J."/>
            <person name="Crouch A.L."/>
            <person name="Drake C.E."/>
            <person name="Hollomon J.M."/>
            <person name="Nadeau L.J."/>
            <person name="Nunn H.S."/>
            <person name="Stevenson B.S."/>
            <person name="Bojanowski C.L."/>
            <person name="Crookes-Goodson W.J."/>
        </authorList>
    </citation>
    <scope>NUCLEOTIDE SEQUENCE [LARGE SCALE GENOMIC DNA]</scope>
    <source>
        <strain evidence="3 4">D216</strain>
    </source>
</reference>
<dbReference type="InterPro" id="IPR000182">
    <property type="entry name" value="GNAT_dom"/>
</dbReference>
<protein>
    <recommendedName>
        <fullName evidence="2">N-acetyltransferase domain-containing protein</fullName>
    </recommendedName>
</protein>
<evidence type="ECO:0000313" key="3">
    <source>
        <dbReference type="EMBL" id="TPX13357.1"/>
    </source>
</evidence>
<organism evidence="3 4">
    <name type="scientific">Thyridium curvatum</name>
    <dbReference type="NCBI Taxonomy" id="1093900"/>
    <lineage>
        <taxon>Eukaryota</taxon>
        <taxon>Fungi</taxon>
        <taxon>Dikarya</taxon>
        <taxon>Ascomycota</taxon>
        <taxon>Pezizomycotina</taxon>
        <taxon>Sordariomycetes</taxon>
        <taxon>Sordariomycetidae</taxon>
        <taxon>Thyridiales</taxon>
        <taxon>Thyridiaceae</taxon>
        <taxon>Thyridium</taxon>
    </lineage>
</organism>
<feature type="domain" description="N-acetyltransferase" evidence="2">
    <location>
        <begin position="34"/>
        <end position="188"/>
    </location>
</feature>
<gene>
    <name evidence="3" type="ORF">E0L32_006330</name>
</gene>
<keyword evidence="4" id="KW-1185">Reference proteome</keyword>
<accession>A0A507B0V2</accession>
<dbReference type="FunCoup" id="A0A507B0V2">
    <property type="interactions" value="680"/>
</dbReference>
<sequence length="231" mass="25947">MSSQNRPVGDEVATTPAKRPARITVSGRHVSLTPLLPEHATALFAHVGGAENGWLWDYMGDGPFLDLGTFRDSIAQKARSEDPFFFAIVDNSGTQDVVGYATLMRIDAANRAVEVGNIMFSPRLQRTPGATEVMYLLARMVFEDLGYRRYEWKCNALNAPSRRAAERLGFTFEGVFRKHMVVKGRNRDTAWFSMLDDEWPAIKAGFEAWLAPENFDKDGKQKRGLAEIRQS</sequence>
<name>A0A507B0V2_9PEZI</name>
<proteinExistence type="predicted"/>
<dbReference type="OrthoDB" id="41238at2759"/>
<dbReference type="GeneID" id="41973777"/>
<feature type="region of interest" description="Disordered" evidence="1">
    <location>
        <begin position="1"/>
        <end position="20"/>
    </location>
</feature>
<dbReference type="InterPro" id="IPR016181">
    <property type="entry name" value="Acyl_CoA_acyltransferase"/>
</dbReference>
<dbReference type="EMBL" id="SKBQ01000035">
    <property type="protein sequence ID" value="TPX13357.1"/>
    <property type="molecule type" value="Genomic_DNA"/>
</dbReference>
<dbReference type="GO" id="GO:1990189">
    <property type="term" value="F:protein N-terminal-serine acetyltransferase activity"/>
    <property type="evidence" value="ECO:0007669"/>
    <property type="project" value="TreeGrafter"/>
</dbReference>
<evidence type="ECO:0000256" key="1">
    <source>
        <dbReference type="SAM" id="MobiDB-lite"/>
    </source>
</evidence>